<reference evidence="1" key="2">
    <citation type="journal article" date="2023" name="IMA Fungus">
        <title>Comparative genomic study of the Penicillium genus elucidates a diverse pangenome and 15 lateral gene transfer events.</title>
        <authorList>
            <person name="Petersen C."/>
            <person name="Sorensen T."/>
            <person name="Nielsen M.R."/>
            <person name="Sondergaard T.E."/>
            <person name="Sorensen J.L."/>
            <person name="Fitzpatrick D.A."/>
            <person name="Frisvad J.C."/>
            <person name="Nielsen K.L."/>
        </authorList>
    </citation>
    <scope>NUCLEOTIDE SEQUENCE</scope>
    <source>
        <strain evidence="1">IBT 16125</strain>
    </source>
</reference>
<organism evidence="1 2">
    <name type="scientific">Penicillium daleae</name>
    <dbReference type="NCBI Taxonomy" id="63821"/>
    <lineage>
        <taxon>Eukaryota</taxon>
        <taxon>Fungi</taxon>
        <taxon>Dikarya</taxon>
        <taxon>Ascomycota</taxon>
        <taxon>Pezizomycotina</taxon>
        <taxon>Eurotiomycetes</taxon>
        <taxon>Eurotiomycetidae</taxon>
        <taxon>Eurotiales</taxon>
        <taxon>Aspergillaceae</taxon>
        <taxon>Penicillium</taxon>
    </lineage>
</organism>
<dbReference type="AlphaFoldDB" id="A0AAD6C8E3"/>
<comment type="caution">
    <text evidence="1">The sequence shown here is derived from an EMBL/GenBank/DDBJ whole genome shotgun (WGS) entry which is preliminary data.</text>
</comment>
<dbReference type="RefSeq" id="XP_056767638.1">
    <property type="nucleotide sequence ID" value="XM_056909020.1"/>
</dbReference>
<proteinExistence type="predicted"/>
<dbReference type="EMBL" id="JAPVEA010000005">
    <property type="protein sequence ID" value="KAJ5454682.1"/>
    <property type="molecule type" value="Genomic_DNA"/>
</dbReference>
<reference evidence="1" key="1">
    <citation type="submission" date="2022-12" db="EMBL/GenBank/DDBJ databases">
        <authorList>
            <person name="Petersen C."/>
        </authorList>
    </citation>
    <scope>NUCLEOTIDE SEQUENCE</scope>
    <source>
        <strain evidence="1">IBT 16125</strain>
    </source>
</reference>
<evidence type="ECO:0000313" key="1">
    <source>
        <dbReference type="EMBL" id="KAJ5454682.1"/>
    </source>
</evidence>
<protein>
    <submittedName>
        <fullName evidence="1">Uncharacterized protein</fullName>
    </submittedName>
</protein>
<sequence length="183" mass="21305">MSSNTTTTMTAAQRVLSIPELVAEIFSWAAENYGLHPSPCLCRLEAAGVTIHRCALVNSLWFHEAMRLVWEMPRKLNAGSFSHITPARRQFYAHFAKVLFIKVYPKHRGWLSRQKKILKDVTFPQARLAYMQILSSVRNFYVPPFHAPALRVLHLHVLEAMDLYYRFYLPVDKCYKLARRIKV</sequence>
<evidence type="ECO:0000313" key="2">
    <source>
        <dbReference type="Proteomes" id="UP001213681"/>
    </source>
</evidence>
<keyword evidence="2" id="KW-1185">Reference proteome</keyword>
<dbReference type="Proteomes" id="UP001213681">
    <property type="component" value="Unassembled WGS sequence"/>
</dbReference>
<dbReference type="GeneID" id="81599263"/>
<name>A0AAD6C8E3_9EURO</name>
<gene>
    <name evidence="1" type="ORF">N7458_005638</name>
</gene>
<accession>A0AAD6C8E3</accession>